<feature type="binding site" evidence="10">
    <location>
        <position position="357"/>
    </location>
    <ligand>
        <name>substrate</name>
    </ligand>
</feature>
<dbReference type="InterPro" id="IPR014026">
    <property type="entry name" value="UDP-Glc/GDP-Man_DH_dimer"/>
</dbReference>
<name>A0A4R8S0C3_9MYCO</name>
<dbReference type="SMART" id="SM00984">
    <property type="entry name" value="UDPG_MGDP_dh_C"/>
    <property type="match status" value="1"/>
</dbReference>
<feature type="binding site" evidence="11">
    <location>
        <position position="63"/>
    </location>
    <ligand>
        <name>NAD(+)</name>
        <dbReference type="ChEBI" id="CHEBI:57540"/>
    </ligand>
</feature>
<sequence length="475" mass="51226">MLFAVHPALGHRWCGVSRLLTLEVYIGSMRCTVFGTGYLGATHAACMAELGHEVLGVDIDPGKVAKLSGGDIPFYEPGLRKILQSNIAAGRLRFTTSYAEAAEFADVHFLGVGTPQKKGEYGADLCYVHAVIDTLVPLLSRTAVIIGKSTVPVGTARELGQRAAGFAAEGVDVEVAWNPEFLREGFAVKDTLHPDRIVLGVQQNSDRAEKLVRELYRPILDEEVPFLVTDLETAELVKVSANAFLATKISFINAISEVCEAVGADVTTLADALGYDPRIGRRFLNAGLGFGGGCLPKDIRAFMARAGELGASHALTFLREVDSINMRRRTRMVELATKACGGSLLGANIAVLGAAFKPESDDVRDSPALNVAGLLQLNGAAVNVYDPKALDNSRRLFPTLNYATSVLEAADRADAVLLLTEWQEFVDYDPNELAKVVRTKVIVDGRNCLDAAKWVNAGWRVFCLGKRVEELPHAS</sequence>
<accession>A0A4R8S0C3</accession>
<dbReference type="InterPro" id="IPR017476">
    <property type="entry name" value="UDP-Glc/GDP-Man"/>
</dbReference>
<gene>
    <name evidence="13" type="primary">ywqF</name>
    <name evidence="13" type="ORF">DE4585_04066</name>
</gene>
<dbReference type="Pfam" id="PF00984">
    <property type="entry name" value="UDPG_MGDP_dh"/>
    <property type="match status" value="1"/>
</dbReference>
<evidence type="ECO:0000256" key="9">
    <source>
        <dbReference type="PIRSR" id="PIRSR500134-1"/>
    </source>
</evidence>
<dbReference type="GO" id="GO:0003979">
    <property type="term" value="F:UDP-glucose 6-dehydrogenase activity"/>
    <property type="evidence" value="ECO:0007669"/>
    <property type="project" value="UniProtKB-EC"/>
</dbReference>
<proteinExistence type="inferred from homology"/>
<evidence type="ECO:0000256" key="7">
    <source>
        <dbReference type="ARBA" id="ARBA00053241"/>
    </source>
</evidence>
<dbReference type="PANTHER" id="PTHR43750">
    <property type="entry name" value="UDP-GLUCOSE 6-DEHYDROGENASE TUAD"/>
    <property type="match status" value="1"/>
</dbReference>
<evidence type="ECO:0000256" key="8">
    <source>
        <dbReference type="PIRNR" id="PIRNR000124"/>
    </source>
</evidence>
<dbReference type="Proteomes" id="UP000295117">
    <property type="component" value="Unassembled WGS sequence"/>
</dbReference>
<protein>
    <recommendedName>
        <fullName evidence="3 8">UDP-glucose 6-dehydrogenase</fullName>
        <ecNumber evidence="3 8">1.1.1.22</ecNumber>
    </recommendedName>
</protein>
<evidence type="ECO:0000256" key="6">
    <source>
        <dbReference type="ARBA" id="ARBA00047473"/>
    </source>
</evidence>
<dbReference type="GO" id="GO:0006065">
    <property type="term" value="P:UDP-glucuronate biosynthetic process"/>
    <property type="evidence" value="ECO:0007669"/>
    <property type="project" value="UniProtKB-UniPathway"/>
</dbReference>
<dbReference type="PANTHER" id="PTHR43750:SF3">
    <property type="entry name" value="UDP-GLUCOSE 6-DEHYDROGENASE TUAD"/>
    <property type="match status" value="1"/>
</dbReference>
<dbReference type="InterPro" id="IPR001732">
    <property type="entry name" value="UDP-Glc/GDP-Man_DH_N"/>
</dbReference>
<feature type="binding site" evidence="10">
    <location>
        <begin position="283"/>
        <end position="287"/>
    </location>
    <ligand>
        <name>substrate</name>
    </ligand>
</feature>
<dbReference type="Pfam" id="PF03720">
    <property type="entry name" value="UDPG_MGDP_dh_C"/>
    <property type="match status" value="1"/>
</dbReference>
<feature type="binding site" evidence="11">
    <location>
        <position position="364"/>
    </location>
    <ligand>
        <name>NAD(+)</name>
        <dbReference type="ChEBI" id="CHEBI:57540"/>
    </ligand>
</feature>
<dbReference type="InterPro" id="IPR008927">
    <property type="entry name" value="6-PGluconate_DH-like_C_sf"/>
</dbReference>
<dbReference type="FunFam" id="3.40.50.720:FF:000486">
    <property type="entry name" value="UDP-glucose 6-dehydrogenase"/>
    <property type="match status" value="1"/>
</dbReference>
<dbReference type="PIRSF" id="PIRSF000124">
    <property type="entry name" value="UDPglc_GDPman_dh"/>
    <property type="match status" value="1"/>
</dbReference>
<dbReference type="FunFam" id="1.20.5.100:FF:000001">
    <property type="entry name" value="UDP-glucose 6-dehydrogenase"/>
    <property type="match status" value="1"/>
</dbReference>
<dbReference type="GO" id="GO:0051287">
    <property type="term" value="F:NAD binding"/>
    <property type="evidence" value="ECO:0007669"/>
    <property type="project" value="InterPro"/>
</dbReference>
<comment type="pathway">
    <text evidence="1">Nucleotide-sugar biosynthesis; UDP-alpha-D-glucuronate biosynthesis; UDP-alpha-D-glucuronate from UDP-alpha-D-glucose: step 1/1.</text>
</comment>
<dbReference type="SUPFAM" id="SSF51735">
    <property type="entry name" value="NAD(P)-binding Rossmann-fold domains"/>
    <property type="match status" value="1"/>
</dbReference>
<dbReference type="AlphaFoldDB" id="A0A4R8S0C3"/>
<dbReference type="InterPro" id="IPR036291">
    <property type="entry name" value="NAD(P)-bd_dom_sf"/>
</dbReference>
<feature type="binding site" evidence="11">
    <location>
        <position position="184"/>
    </location>
    <ligand>
        <name>NAD(+)</name>
        <dbReference type="ChEBI" id="CHEBI:57540"/>
    </ligand>
</feature>
<reference evidence="13 14" key="1">
    <citation type="journal article" date="2019" name="Sci. Rep.">
        <title>Extended insight into the Mycobacterium chelonae-abscessus complex through whole genome sequencing of Mycobacterium salmoniphilum outbreak and Mycobacterium salmoniphilum-like strains.</title>
        <authorList>
            <person name="Behra P.R.K."/>
            <person name="Das S."/>
            <person name="Pettersson B.M.F."/>
            <person name="Shirreff L."/>
            <person name="DuCote T."/>
            <person name="Jacobsson K.G."/>
            <person name="Ennis D.G."/>
            <person name="Kirsebom L.A."/>
        </authorList>
    </citation>
    <scope>NUCLEOTIDE SEQUENCE [LARGE SCALE GENOMIC DNA]</scope>
    <source>
        <strain evidence="13 14">DE 4585</strain>
    </source>
</reference>
<feature type="binding site" evidence="11">
    <location>
        <position position="114"/>
    </location>
    <ligand>
        <name>NAD(+)</name>
        <dbReference type="ChEBI" id="CHEBI:57540"/>
    </ligand>
</feature>
<organism evidence="13 14">
    <name type="scientific">Mycobacteroides salmoniphilum</name>
    <dbReference type="NCBI Taxonomy" id="404941"/>
    <lineage>
        <taxon>Bacteria</taxon>
        <taxon>Bacillati</taxon>
        <taxon>Actinomycetota</taxon>
        <taxon>Actinomycetes</taxon>
        <taxon>Mycobacteriales</taxon>
        <taxon>Mycobacteriaceae</taxon>
        <taxon>Mycobacteroides</taxon>
    </lineage>
</organism>
<dbReference type="Pfam" id="PF03721">
    <property type="entry name" value="UDPG_MGDP_dh_N"/>
    <property type="match status" value="1"/>
</dbReference>
<feature type="active site" description="Nucleophile" evidence="9">
    <location>
        <position position="294"/>
    </location>
</feature>
<feature type="binding site" evidence="10">
    <location>
        <position position="238"/>
    </location>
    <ligand>
        <name>substrate</name>
    </ligand>
</feature>
<dbReference type="SUPFAM" id="SSF52413">
    <property type="entry name" value="UDP-glucose/GDP-mannose dehydrogenase C-terminal domain"/>
    <property type="match status" value="1"/>
</dbReference>
<comment type="similarity">
    <text evidence="2 8">Belongs to the UDP-glucose/GDP-mannose dehydrogenase family.</text>
</comment>
<feature type="binding site" evidence="11">
    <location>
        <position position="150"/>
    </location>
    <ligand>
        <name>NAD(+)</name>
        <dbReference type="ChEBI" id="CHEBI:57540"/>
    </ligand>
</feature>
<keyword evidence="4 8" id="KW-0560">Oxidoreductase</keyword>
<evidence type="ECO:0000256" key="10">
    <source>
        <dbReference type="PIRSR" id="PIRSR500134-2"/>
    </source>
</evidence>
<dbReference type="PIRSF" id="PIRSF500134">
    <property type="entry name" value="UDPglc_DH_bac"/>
    <property type="match status" value="1"/>
</dbReference>
<dbReference type="NCBIfam" id="TIGR03026">
    <property type="entry name" value="NDP-sugDHase"/>
    <property type="match status" value="1"/>
</dbReference>
<evidence type="ECO:0000256" key="11">
    <source>
        <dbReference type="PIRSR" id="PIRSR500134-3"/>
    </source>
</evidence>
<dbReference type="Gene3D" id="3.40.50.720">
    <property type="entry name" value="NAD(P)-binding Rossmann-like Domain"/>
    <property type="match status" value="2"/>
</dbReference>
<dbReference type="EC" id="1.1.1.22" evidence="3 8"/>
<dbReference type="GO" id="GO:0000271">
    <property type="term" value="P:polysaccharide biosynthetic process"/>
    <property type="evidence" value="ECO:0007669"/>
    <property type="project" value="InterPro"/>
</dbReference>
<feature type="binding site" evidence="11">
    <location>
        <position position="58"/>
    </location>
    <ligand>
        <name>NAD(+)</name>
        <dbReference type="ChEBI" id="CHEBI:57540"/>
    </ligand>
</feature>
<feature type="binding site" evidence="11">
    <location>
        <position position="297"/>
    </location>
    <ligand>
        <name>NAD(+)</name>
        <dbReference type="ChEBI" id="CHEBI:57540"/>
    </ligand>
</feature>
<feature type="binding site" evidence="10">
    <location>
        <begin position="181"/>
        <end position="184"/>
    </location>
    <ligand>
        <name>substrate</name>
    </ligand>
</feature>
<dbReference type="InterPro" id="IPR036220">
    <property type="entry name" value="UDP-Glc/GDP-Man_DH_C_sf"/>
</dbReference>
<evidence type="ECO:0000259" key="12">
    <source>
        <dbReference type="SMART" id="SM00984"/>
    </source>
</evidence>
<dbReference type="EMBL" id="PECH01000009">
    <property type="protein sequence ID" value="TDZ78230.1"/>
    <property type="molecule type" value="Genomic_DNA"/>
</dbReference>
<keyword evidence="5 8" id="KW-0520">NAD</keyword>
<feature type="domain" description="UDP-glucose/GDP-mannose dehydrogenase C-terminal" evidence="12">
    <location>
        <begin position="350"/>
        <end position="451"/>
    </location>
</feature>
<evidence type="ECO:0000313" key="13">
    <source>
        <dbReference type="EMBL" id="TDZ78230.1"/>
    </source>
</evidence>
<evidence type="ECO:0000256" key="2">
    <source>
        <dbReference type="ARBA" id="ARBA00006601"/>
    </source>
</evidence>
<dbReference type="InterPro" id="IPR014027">
    <property type="entry name" value="UDP-Glc/GDP-Man_DH_C"/>
</dbReference>
<dbReference type="SUPFAM" id="SSF48179">
    <property type="entry name" value="6-phosphogluconate dehydrogenase C-terminal domain-like"/>
    <property type="match status" value="1"/>
</dbReference>
<comment type="catalytic activity">
    <reaction evidence="6 8">
        <text>UDP-alpha-D-glucose + 2 NAD(+) + H2O = UDP-alpha-D-glucuronate + 2 NADH + 3 H(+)</text>
        <dbReference type="Rhea" id="RHEA:23596"/>
        <dbReference type="ChEBI" id="CHEBI:15377"/>
        <dbReference type="ChEBI" id="CHEBI:15378"/>
        <dbReference type="ChEBI" id="CHEBI:57540"/>
        <dbReference type="ChEBI" id="CHEBI:57945"/>
        <dbReference type="ChEBI" id="CHEBI:58052"/>
        <dbReference type="ChEBI" id="CHEBI:58885"/>
        <dbReference type="EC" id="1.1.1.22"/>
    </reaction>
</comment>
<dbReference type="InterPro" id="IPR028357">
    <property type="entry name" value="UDPglc_DH_bac"/>
</dbReference>
<evidence type="ECO:0000256" key="5">
    <source>
        <dbReference type="ARBA" id="ARBA00023027"/>
    </source>
</evidence>
<dbReference type="Gene3D" id="1.20.5.100">
    <property type="entry name" value="Cytochrome c1, transmembrane anchor, C-terminal"/>
    <property type="match status" value="1"/>
</dbReference>
<evidence type="ECO:0000313" key="14">
    <source>
        <dbReference type="Proteomes" id="UP000295117"/>
    </source>
</evidence>
<dbReference type="UniPathway" id="UPA00038">
    <property type="reaction ID" value="UER00491"/>
</dbReference>
<evidence type="ECO:0000256" key="4">
    <source>
        <dbReference type="ARBA" id="ARBA00023002"/>
    </source>
</evidence>
<feature type="binding site" evidence="10">
    <location>
        <position position="291"/>
    </location>
    <ligand>
        <name>substrate</name>
    </ligand>
</feature>
<evidence type="ECO:0000256" key="1">
    <source>
        <dbReference type="ARBA" id="ARBA00004701"/>
    </source>
</evidence>
<comment type="function">
    <text evidence="7">Catalyzes the conversion of UDP-glucose into UDP-glucuronate, one of the precursors of teichuronic acid.</text>
</comment>
<evidence type="ECO:0000256" key="3">
    <source>
        <dbReference type="ARBA" id="ARBA00012954"/>
    </source>
</evidence>
<dbReference type="FunFam" id="3.40.50.720:FF:000193">
    <property type="entry name" value="UDP-glucose 6-dehydrogenase"/>
    <property type="match status" value="1"/>
</dbReference>
<comment type="caution">
    <text evidence="13">The sequence shown here is derived from an EMBL/GenBank/DDBJ whole genome shotgun (WGS) entry which is preliminary data.</text>
</comment>